<evidence type="ECO:0000313" key="6">
    <source>
        <dbReference type="EMBL" id="CEG42156.1"/>
    </source>
</evidence>
<dbReference type="Proteomes" id="UP000054928">
    <property type="component" value="Unassembled WGS sequence"/>
</dbReference>
<protein>
    <submittedName>
        <fullName evidence="6">DNA topoisomerase I-interacting protein</fullName>
    </submittedName>
</protein>
<dbReference type="GO" id="GO:0000076">
    <property type="term" value="P:DNA replication checkpoint signaling"/>
    <property type="evidence" value="ECO:0007669"/>
    <property type="project" value="TreeGrafter"/>
</dbReference>
<dbReference type="STRING" id="4781.A0A0P1AMI8"/>
<proteinExistence type="predicted"/>
<feature type="compositionally biased region" description="Acidic residues" evidence="4">
    <location>
        <begin position="34"/>
        <end position="50"/>
    </location>
</feature>
<dbReference type="GO" id="GO:0003677">
    <property type="term" value="F:DNA binding"/>
    <property type="evidence" value="ECO:0007669"/>
    <property type="project" value="TreeGrafter"/>
</dbReference>
<evidence type="ECO:0000256" key="1">
    <source>
        <dbReference type="ARBA" id="ARBA00004123"/>
    </source>
</evidence>
<dbReference type="EMBL" id="CCYD01000610">
    <property type="protein sequence ID" value="CEG42156.1"/>
    <property type="molecule type" value="Genomic_DNA"/>
</dbReference>
<dbReference type="GO" id="GO:0016853">
    <property type="term" value="F:isomerase activity"/>
    <property type="evidence" value="ECO:0007669"/>
    <property type="project" value="UniProtKB-KW"/>
</dbReference>
<dbReference type="GO" id="GO:0006281">
    <property type="term" value="P:DNA repair"/>
    <property type="evidence" value="ECO:0007669"/>
    <property type="project" value="TreeGrafter"/>
</dbReference>
<dbReference type="InterPro" id="IPR044998">
    <property type="entry name" value="Timeless"/>
</dbReference>
<dbReference type="Pfam" id="PF04821">
    <property type="entry name" value="TIMELESS"/>
    <property type="match status" value="1"/>
</dbReference>
<evidence type="ECO:0000313" key="7">
    <source>
        <dbReference type="Proteomes" id="UP000054928"/>
    </source>
</evidence>
<dbReference type="InterPro" id="IPR006906">
    <property type="entry name" value="Timeless_N"/>
</dbReference>
<evidence type="ECO:0000256" key="3">
    <source>
        <dbReference type="ARBA" id="ARBA00023306"/>
    </source>
</evidence>
<feature type="region of interest" description="Disordered" evidence="4">
    <location>
        <begin position="382"/>
        <end position="403"/>
    </location>
</feature>
<evidence type="ECO:0000256" key="2">
    <source>
        <dbReference type="ARBA" id="ARBA00023242"/>
    </source>
</evidence>
<dbReference type="AlphaFoldDB" id="A0A0P1AMI8"/>
<reference evidence="7" key="1">
    <citation type="submission" date="2014-09" db="EMBL/GenBank/DDBJ databases">
        <authorList>
            <person name="Sharma Rahul"/>
            <person name="Thines Marco"/>
        </authorList>
    </citation>
    <scope>NUCLEOTIDE SEQUENCE [LARGE SCALE GENOMIC DNA]</scope>
</reference>
<dbReference type="PANTHER" id="PTHR22940">
    <property type="entry name" value="TIMEOUT/TIMELESS-2"/>
    <property type="match status" value="1"/>
</dbReference>
<organism evidence="6 7">
    <name type="scientific">Plasmopara halstedii</name>
    <name type="common">Downy mildew of sunflower</name>
    <dbReference type="NCBI Taxonomy" id="4781"/>
    <lineage>
        <taxon>Eukaryota</taxon>
        <taxon>Sar</taxon>
        <taxon>Stramenopiles</taxon>
        <taxon>Oomycota</taxon>
        <taxon>Peronosporomycetes</taxon>
        <taxon>Peronosporales</taxon>
        <taxon>Peronosporaceae</taxon>
        <taxon>Plasmopara</taxon>
    </lineage>
</organism>
<comment type="subcellular location">
    <subcellularLocation>
        <location evidence="1">Nucleus</location>
    </subcellularLocation>
</comment>
<dbReference type="RefSeq" id="XP_024578525.1">
    <property type="nucleotide sequence ID" value="XM_024728005.1"/>
</dbReference>
<name>A0A0P1AMI8_PLAHL</name>
<feature type="compositionally biased region" description="Basic and acidic residues" evidence="4">
    <location>
        <begin position="11"/>
        <end position="33"/>
    </location>
</feature>
<keyword evidence="2" id="KW-0539">Nucleus</keyword>
<evidence type="ECO:0000259" key="5">
    <source>
        <dbReference type="Pfam" id="PF04821"/>
    </source>
</evidence>
<dbReference type="GO" id="GO:0043111">
    <property type="term" value="P:replication fork arrest"/>
    <property type="evidence" value="ECO:0007669"/>
    <property type="project" value="TreeGrafter"/>
</dbReference>
<dbReference type="GO" id="GO:0031298">
    <property type="term" value="C:replication fork protection complex"/>
    <property type="evidence" value="ECO:0007669"/>
    <property type="project" value="TreeGrafter"/>
</dbReference>
<dbReference type="OrthoDB" id="310853at2759"/>
<dbReference type="GeneID" id="36407509"/>
<feature type="region of interest" description="Disordered" evidence="4">
    <location>
        <begin position="1"/>
        <end position="51"/>
    </location>
</feature>
<sequence>MADSTTQVNDAIKRDESTASIERNDPETSAERGEELEDFAMSSSDEETDANEPQLDAAMMNELLLVCSNLGMLRVQTEGEPPMLMRGENCTEWIHDLQRAIRRDHAKYKLVAKQLGKWKILQKKLLPLLVNHQHDLTLVLSILKVLVMLTMKPSRESTNIALQLKYLRHYKHEFLRYGVISIMMTILLDPLSRKRPRTDQDYLYIEIVLTLIRNLLAIPNEDPRFVTSTTSFFSHLQEDLICTLHEESVYEMILLFAQDIDSPESRDWNLLIMEILCLTLESSQPKSVVSFTKKELMSGTNSCLNDQQSALTRSSLTIEKKIPTQHDLLAKLDDEKKASAMPQSRSRRHSNFGGVLTIVGPTGRTSVLSDFSKAMYDQVPQAAKKPISRKRGQKSTSSTTDFHEIFGGKGRVTESDERTMRVLREICDSIVAKSYAQLTNSLKTEFRRGSNKLISTDRLQYFYLVWFLTTYHRLRIQMLKSHYKHQLKIIQKKTKESQNALGVTPTPHVAIEKPSYDEKAVLSTLDMFSFNFVLQSIENYATMKNYHGMTVSVQLLTEMMAYLAELTASDDSRLQRIADSLQHKIFYERDFLDRIPVLLKTWSPGLFPKAYVVDVVTLTHLVFKVLDSQGSIKVLSRRKAYLSKKGQKKIDDESKNEEEADGSSTDEEESERHTQLLMEMQRKEADFDVRRYFLSMVSGDTVRMYTSLLAEYRDNSSKVNHYIHSFFYRTKHFQIYQQEKWTMQPMLFNIHVLLVFNKMLHDTYIQRLPEYTTFLDFIRGVVCDFFALADKNNLLLVEVFLRQTYPSKSCMLIQRCYDPIDSMSKSRSKAVALGKDKQIEALNESRRQRIALDHEDLEGETEFQFSLEPECATPSKPCISNTNQLIQPSPLSLVPNM</sequence>
<accession>A0A0P1AMI8</accession>
<feature type="domain" description="Timeless N-terminal" evidence="5">
    <location>
        <begin position="86"/>
        <end position="358"/>
    </location>
</feature>
<feature type="compositionally biased region" description="Acidic residues" evidence="4">
    <location>
        <begin position="654"/>
        <end position="669"/>
    </location>
</feature>
<keyword evidence="7" id="KW-1185">Reference proteome</keyword>
<dbReference type="OMA" id="LTRNVAM"/>
<dbReference type="PANTHER" id="PTHR22940:SF4">
    <property type="entry name" value="PROTEIN TIMELESS HOMOLOG"/>
    <property type="match status" value="1"/>
</dbReference>
<keyword evidence="3" id="KW-0131">Cell cycle</keyword>
<keyword evidence="6" id="KW-0413">Isomerase</keyword>
<evidence type="ECO:0000256" key="4">
    <source>
        <dbReference type="SAM" id="MobiDB-lite"/>
    </source>
</evidence>
<feature type="region of interest" description="Disordered" evidence="4">
    <location>
        <begin position="646"/>
        <end position="673"/>
    </location>
</feature>